<dbReference type="InterPro" id="IPR027463">
    <property type="entry name" value="AcrB_DN_DC_subdom"/>
</dbReference>
<dbReference type="RefSeq" id="WP_411916131.1">
    <property type="nucleotide sequence ID" value="NZ_BAAFSF010000004.1"/>
</dbReference>
<feature type="transmembrane region" description="Helical" evidence="1">
    <location>
        <begin position="968"/>
        <end position="987"/>
    </location>
</feature>
<feature type="transmembrane region" description="Helical" evidence="1">
    <location>
        <begin position="332"/>
        <end position="351"/>
    </location>
</feature>
<dbReference type="Gene3D" id="3.30.70.1430">
    <property type="entry name" value="Multidrug efflux transporter AcrB pore domain"/>
    <property type="match status" value="2"/>
</dbReference>
<dbReference type="SUPFAM" id="SSF82714">
    <property type="entry name" value="Multidrug efflux transporter AcrB TolC docking domain, DN and DC subdomains"/>
    <property type="match status" value="2"/>
</dbReference>
<keyword evidence="1" id="KW-1133">Transmembrane helix</keyword>
<keyword evidence="1" id="KW-0812">Transmembrane</keyword>
<accession>A0ABQ0E3W6</accession>
<protein>
    <submittedName>
        <fullName evidence="2">Efflux RND transporter permease subunit</fullName>
    </submittedName>
</protein>
<feature type="transmembrane region" description="Helical" evidence="1">
    <location>
        <begin position="358"/>
        <end position="378"/>
    </location>
</feature>
<dbReference type="Gene3D" id="3.30.70.1320">
    <property type="entry name" value="Multidrug efflux transporter AcrB pore domain like"/>
    <property type="match status" value="1"/>
</dbReference>
<dbReference type="PRINTS" id="PR00702">
    <property type="entry name" value="ACRIFLAVINRP"/>
</dbReference>
<dbReference type="SUPFAM" id="SSF82693">
    <property type="entry name" value="Multidrug efflux transporter AcrB pore domain, PN1, PN2, PC1 and PC2 subdomains"/>
    <property type="match status" value="3"/>
</dbReference>
<dbReference type="SUPFAM" id="SSF82866">
    <property type="entry name" value="Multidrug efflux transporter AcrB transmembrane domain"/>
    <property type="match status" value="2"/>
</dbReference>
<feature type="transmembrane region" description="Helical" evidence="1">
    <location>
        <begin position="12"/>
        <end position="30"/>
    </location>
</feature>
<feature type="transmembrane region" description="Helical" evidence="1">
    <location>
        <begin position="384"/>
        <end position="408"/>
    </location>
</feature>
<feature type="transmembrane region" description="Helical" evidence="1">
    <location>
        <begin position="922"/>
        <end position="947"/>
    </location>
</feature>
<dbReference type="InterPro" id="IPR001036">
    <property type="entry name" value="Acrflvin-R"/>
</dbReference>
<feature type="transmembrane region" description="Helical" evidence="1">
    <location>
        <begin position="461"/>
        <end position="488"/>
    </location>
</feature>
<keyword evidence="3" id="KW-1185">Reference proteome</keyword>
<proteinExistence type="predicted"/>
<dbReference type="EMBL" id="BAAFSF010000004">
    <property type="protein sequence ID" value="GAB1252377.1"/>
    <property type="molecule type" value="Genomic_DNA"/>
</dbReference>
<evidence type="ECO:0000313" key="3">
    <source>
        <dbReference type="Proteomes" id="UP001628220"/>
    </source>
</evidence>
<evidence type="ECO:0000256" key="1">
    <source>
        <dbReference type="SAM" id="Phobius"/>
    </source>
</evidence>
<dbReference type="Gene3D" id="3.30.2090.10">
    <property type="entry name" value="Multidrug efflux transporter AcrB TolC docking domain, DN and DC subdomains"/>
    <property type="match status" value="2"/>
</dbReference>
<feature type="transmembrane region" description="Helical" evidence="1">
    <location>
        <begin position="521"/>
        <end position="546"/>
    </location>
</feature>
<feature type="transmembrane region" description="Helical" evidence="1">
    <location>
        <begin position="870"/>
        <end position="889"/>
    </location>
</feature>
<keyword evidence="1" id="KW-0472">Membrane</keyword>
<sequence length="1047" mass="114585">MKLPEFGVKRPIATAMIFVAILVMGIFSMTKLPLDLIPNVEFPSITVITVYPGASAVEVEEQVSKPLETFLSAAENLVEIKSTSKENVSFIQMRYDWGEDVTTAANNARDLIELVKSRLPSQACTPIIYKINASMMPIIGYAINADENYNGLDNIVEDKIAARLRKIKGVGAVICLGQPEREVRIELDPVRMQAYGMSGAQIALLLKANNISVPAGNITMSAYDFAVRVPAKYESTDELSNTVLKSVSGQVVRLKDVATVMDTYKNLDVATTDYLGKGMALVVQKQSGANTVEVSNAIRTEMEQIRKDLPPDVKMFEMLSSDELILAARNNLTMSILFALLFVTIVVLLFLRDWKSSFIVFMTMPVSLISAFIVMYLLDFTINIFSLVSLIIAIGMVVDNAIVVLENITQHIERGAKPKLAAIFGASEMGLAIAASTLTTIVIFLPLLFMGGIVGVMFKQLAVLTVVCMITSLFTALTLTPMLSGYLLKAAPRDKSAKQHGRLYQWSERMFVRLENGYRNFLGWAVFHKGITLLVSIGLFVGVLFLGKFVGTDYIPDIDAGTVVVSFETEQGSSHKNTEEVGKKIIRIMQDEIPEMVEGTAASITGQTTDATLTAVGFKEGKNVGSVFCHLKPVDERKRSSQEIADAIRPLIEAIPQIEKVTVSGGSAMATALTGNMKPIEFVISGKDLTQLNNVAFDLQNRAKECKEFTDVETTASVGSRELHVEIDKDKASQMALNSAVIGMQVRQNLYGAEAGVFTENGRDYDITIQYAPEYRNSKELLKEMQITNLLGQQVPLSAVSEIVETDGPLQVERMAQERYVKVTTGLNDISLGEATKIAQTLIDETVLPEGVSLRMGGQVEDQSDSFGSLRGIIFIGILLVFMVMAAQFESLLDPFIILFALPFMIVGVILAFLITNTTLSIVSFVGLIMLVGIVVNNGIVLIDYTNMLVKRGYTIRDAVLEAGHSRLRPVLMTSLTTILGMLPMALSTGMGRELYVPLGITIIGGLLVSMLVTLIVVPTIYAFLHQGRLNRERKQLRLIRSGKAKA</sequence>
<dbReference type="PANTHER" id="PTHR32063:SF0">
    <property type="entry name" value="SWARMING MOTILITY PROTEIN SWRC"/>
    <property type="match status" value="1"/>
</dbReference>
<name>A0ABQ0E3W6_9PORP</name>
<dbReference type="Gene3D" id="1.20.1640.10">
    <property type="entry name" value="Multidrug efflux transporter AcrB transmembrane domain"/>
    <property type="match status" value="2"/>
</dbReference>
<comment type="caution">
    <text evidence="2">The sequence shown here is derived from an EMBL/GenBank/DDBJ whole genome shotgun (WGS) entry which is preliminary data.</text>
</comment>
<dbReference type="Pfam" id="PF00873">
    <property type="entry name" value="ACR_tran"/>
    <property type="match status" value="1"/>
</dbReference>
<dbReference type="PANTHER" id="PTHR32063">
    <property type="match status" value="1"/>
</dbReference>
<feature type="transmembrane region" description="Helical" evidence="1">
    <location>
        <begin position="896"/>
        <end position="916"/>
    </location>
</feature>
<gene>
    <name evidence="2" type="ORF">Tsumi_14830</name>
</gene>
<dbReference type="Proteomes" id="UP001628220">
    <property type="component" value="Unassembled WGS sequence"/>
</dbReference>
<organism evidence="2 3">
    <name type="scientific">Porphyromonas miyakawae</name>
    <dbReference type="NCBI Taxonomy" id="3137470"/>
    <lineage>
        <taxon>Bacteria</taxon>
        <taxon>Pseudomonadati</taxon>
        <taxon>Bacteroidota</taxon>
        <taxon>Bacteroidia</taxon>
        <taxon>Bacteroidales</taxon>
        <taxon>Porphyromonadaceae</taxon>
        <taxon>Porphyromonas</taxon>
    </lineage>
</organism>
<evidence type="ECO:0000313" key="2">
    <source>
        <dbReference type="EMBL" id="GAB1252377.1"/>
    </source>
</evidence>
<feature type="transmembrane region" description="Helical" evidence="1">
    <location>
        <begin position="999"/>
        <end position="1025"/>
    </location>
</feature>
<dbReference type="Gene3D" id="3.30.70.1440">
    <property type="entry name" value="Multidrug efflux transporter AcrB pore domain"/>
    <property type="match status" value="1"/>
</dbReference>
<feature type="transmembrane region" description="Helical" evidence="1">
    <location>
        <begin position="420"/>
        <end position="449"/>
    </location>
</feature>
<reference evidence="2 3" key="1">
    <citation type="journal article" date="2025" name="Int. J. Syst. Evol. Microbiol.">
        <title>Desulfovibrio falkowii sp. nov., Porphyromonas miyakawae sp. nov., Mediterraneibacter flintii sp. nov. and Owariibacterium komagatae gen. nov., sp. nov., isolated from human faeces.</title>
        <authorList>
            <person name="Hamaguchi T."/>
            <person name="Ohara M."/>
            <person name="Hisatomi A."/>
            <person name="Sekiguchi K."/>
            <person name="Takeda J.I."/>
            <person name="Ueyama J."/>
            <person name="Ito M."/>
            <person name="Nishiwaki H."/>
            <person name="Ogi T."/>
            <person name="Hirayama M."/>
            <person name="Ohkuma M."/>
            <person name="Sakamoto M."/>
            <person name="Ohno K."/>
        </authorList>
    </citation>
    <scope>NUCLEOTIDE SEQUENCE [LARGE SCALE GENOMIC DNA]</scope>
    <source>
        <strain evidence="2 3">13CB11C</strain>
    </source>
</reference>